<accession>A0A401PVU9</accession>
<protein>
    <recommendedName>
        <fullName evidence="6">Methyltransferase small domain-containing protein</fullName>
    </recommendedName>
</protein>
<dbReference type="Proteomes" id="UP000288216">
    <property type="component" value="Unassembled WGS sequence"/>
</dbReference>
<dbReference type="GO" id="GO:0008168">
    <property type="term" value="F:methyltransferase activity"/>
    <property type="evidence" value="ECO:0007669"/>
    <property type="project" value="UniProtKB-KW"/>
</dbReference>
<sequence length="213" mass="23811">MSSIENKDRTLEEQKHEFCGHSLNITMFKGAALGVSAYIWGPGLVLCQYFQDEKFDFTGKKVLELGSGTGIVGILTVLLGGDVTMTDRPRILSQIEHNVDANVPAESRARSKISALAWGTDQDKYPTDFDFILGSDLVYSPSQFPDLLQTLLYFCSEKTTIYLCSNLNARMGAYDFHNELLPKHFDSETLHQIGGDCVYKLTKKTPLETIDRV</sequence>
<dbReference type="GO" id="GO:0005829">
    <property type="term" value="C:cytosol"/>
    <property type="evidence" value="ECO:0007669"/>
    <property type="project" value="TreeGrafter"/>
</dbReference>
<proteinExistence type="predicted"/>
<dbReference type="SUPFAM" id="SSF53335">
    <property type="entry name" value="S-adenosyl-L-methionine-dependent methyltransferases"/>
    <property type="match status" value="1"/>
</dbReference>
<evidence type="ECO:0000256" key="2">
    <source>
        <dbReference type="ARBA" id="ARBA00022691"/>
    </source>
</evidence>
<gene>
    <name evidence="4" type="ORF">scyTo_0017576</name>
</gene>
<keyword evidence="5" id="KW-1185">Reference proteome</keyword>
<dbReference type="OMA" id="GVSAYIW"/>
<keyword evidence="2" id="KW-0949">S-adenosyl-L-methionine</keyword>
<comment type="caution">
    <text evidence="4">The sequence shown here is derived from an EMBL/GenBank/DDBJ whole genome shotgun (WGS) entry which is preliminary data.</text>
</comment>
<dbReference type="PANTHER" id="PTHR14614">
    <property type="entry name" value="HEPATOCELLULAR CARCINOMA-ASSOCIATED ANTIGEN"/>
    <property type="match status" value="1"/>
</dbReference>
<reference evidence="4 5" key="1">
    <citation type="journal article" date="2018" name="Nat. Ecol. Evol.">
        <title>Shark genomes provide insights into elasmobranch evolution and the origin of vertebrates.</title>
        <authorList>
            <person name="Hara Y"/>
            <person name="Yamaguchi K"/>
            <person name="Onimaru K"/>
            <person name="Kadota M"/>
            <person name="Koyanagi M"/>
            <person name="Keeley SD"/>
            <person name="Tatsumi K"/>
            <person name="Tanaka K"/>
            <person name="Motone F"/>
            <person name="Kageyama Y"/>
            <person name="Nozu R"/>
            <person name="Adachi N"/>
            <person name="Nishimura O"/>
            <person name="Nakagawa R"/>
            <person name="Tanegashima C"/>
            <person name="Kiyatake I"/>
            <person name="Matsumoto R"/>
            <person name="Murakumo K"/>
            <person name="Nishida K"/>
            <person name="Terakita A"/>
            <person name="Kuratani S"/>
            <person name="Sato K"/>
            <person name="Hyodo S Kuraku.S."/>
        </authorList>
    </citation>
    <scope>NUCLEOTIDE SEQUENCE [LARGE SCALE GENOMIC DNA]</scope>
</reference>
<dbReference type="PANTHER" id="PTHR14614:SF5">
    <property type="entry name" value="EEF1A LYSINE METHYLTRANSFERASE 3"/>
    <property type="match status" value="1"/>
</dbReference>
<evidence type="ECO:0000313" key="4">
    <source>
        <dbReference type="EMBL" id="GCB77249.1"/>
    </source>
</evidence>
<keyword evidence="1" id="KW-0808">Transferase</keyword>
<dbReference type="InterPro" id="IPR019410">
    <property type="entry name" value="Methyltransf_16"/>
</dbReference>
<dbReference type="InterPro" id="IPR029063">
    <property type="entry name" value="SAM-dependent_MTases_sf"/>
</dbReference>
<dbReference type="OrthoDB" id="413520at2759"/>
<feature type="transmembrane region" description="Helical" evidence="3">
    <location>
        <begin position="62"/>
        <end position="81"/>
    </location>
</feature>
<evidence type="ECO:0000313" key="5">
    <source>
        <dbReference type="Proteomes" id="UP000288216"/>
    </source>
</evidence>
<evidence type="ECO:0000256" key="3">
    <source>
        <dbReference type="SAM" id="Phobius"/>
    </source>
</evidence>
<dbReference type="EMBL" id="BFAA01011538">
    <property type="protein sequence ID" value="GCB77249.1"/>
    <property type="molecule type" value="Genomic_DNA"/>
</dbReference>
<dbReference type="GO" id="GO:0032259">
    <property type="term" value="P:methylation"/>
    <property type="evidence" value="ECO:0007669"/>
    <property type="project" value="UniProtKB-KW"/>
</dbReference>
<dbReference type="STRING" id="75743.A0A401PVU9"/>
<dbReference type="Gene3D" id="3.40.50.150">
    <property type="entry name" value="Vaccinia Virus protein VP39"/>
    <property type="match status" value="1"/>
</dbReference>
<dbReference type="AlphaFoldDB" id="A0A401PVU9"/>
<keyword evidence="3" id="KW-0472">Membrane</keyword>
<feature type="transmembrane region" description="Helical" evidence="3">
    <location>
        <begin position="31"/>
        <end position="50"/>
    </location>
</feature>
<evidence type="ECO:0008006" key="6">
    <source>
        <dbReference type="Google" id="ProtNLM"/>
    </source>
</evidence>
<keyword evidence="1" id="KW-0489">Methyltransferase</keyword>
<name>A0A401PVU9_SCYTO</name>
<keyword evidence="3" id="KW-1133">Transmembrane helix</keyword>
<organism evidence="4 5">
    <name type="scientific">Scyliorhinus torazame</name>
    <name type="common">Cloudy catshark</name>
    <name type="synonym">Catulus torazame</name>
    <dbReference type="NCBI Taxonomy" id="75743"/>
    <lineage>
        <taxon>Eukaryota</taxon>
        <taxon>Metazoa</taxon>
        <taxon>Chordata</taxon>
        <taxon>Craniata</taxon>
        <taxon>Vertebrata</taxon>
        <taxon>Chondrichthyes</taxon>
        <taxon>Elasmobranchii</taxon>
        <taxon>Galeomorphii</taxon>
        <taxon>Galeoidea</taxon>
        <taxon>Carcharhiniformes</taxon>
        <taxon>Scyliorhinidae</taxon>
        <taxon>Scyliorhinus</taxon>
    </lineage>
</organism>
<keyword evidence="3" id="KW-0812">Transmembrane</keyword>
<dbReference type="Pfam" id="PF10294">
    <property type="entry name" value="Methyltransf_16"/>
    <property type="match status" value="1"/>
</dbReference>
<evidence type="ECO:0000256" key="1">
    <source>
        <dbReference type="ARBA" id="ARBA00022603"/>
    </source>
</evidence>
<dbReference type="GO" id="GO:0032991">
    <property type="term" value="C:protein-containing complex"/>
    <property type="evidence" value="ECO:0007669"/>
    <property type="project" value="TreeGrafter"/>
</dbReference>